<feature type="region of interest" description="Disordered" evidence="1">
    <location>
        <begin position="303"/>
        <end position="434"/>
    </location>
</feature>
<feature type="compositionally biased region" description="Polar residues" evidence="1">
    <location>
        <begin position="390"/>
        <end position="400"/>
    </location>
</feature>
<feature type="compositionally biased region" description="Basic and acidic residues" evidence="1">
    <location>
        <begin position="751"/>
        <end position="761"/>
    </location>
</feature>
<sequence>MPKPTKEKTSSGHLAKDPAKSAIKSTKQRHGLHREDLEQRDEQKGTVHPRLVEETQALCAQADNKAKVPKRKHRHRGNKPYKSQWLSSDESEDSSDQEQSQRHSRHHHKKHHKTSSRDKSSSTSSVAHQSRKDKKRPSPPHVVLKLRRVASSPHPTAKGVATTGRHNKEYVVIHGNKSKPQIVDHGDTGRLKSSTLDLGKSSLEVGKDSRRRISYEEYKTNLKKSASHKSKVVAARATFVPSATAHTSEVSAETKSDTNDRWKLKARPLGQSEEQRLAEVTAKIRARTGAICPLTAEWSLKKKPLSQTRPIPVQPQRVRAKHKVGPKDSKGEEVAKRPNSRPSCDPEPKARRHGNANGIKRADIRGKQVTSRPKPVTSQSKPLMSPPTPVASSDNNNNAQLRVPDADSPAAEPAKPREHSVWSSDSESESESDGECWCMECFKSRLMGWDVPHADKFVVMKQASLRENQTATATPTAVSAVVTATAEAQGSAKIAGMTSVSSEIPTPEDRHAAAMATMESAIPETASAETRGHDSTGTAVSAPLLMPGEAILSDSTVTKTVTQPMSQDDQITLEEALATLVASEREDSPKTAGKVSTKRKTPAQESSEVKKNTEGTSSSGSQEEWFRVFLDGAFGDFRPVSPTGSLHSSLFGSSKSELSQEETGSAGNGKVRSSIESALSSASSAQSSNDTGDSNGKMTVSKKRVQSSSDTSSSKGGRDSASTTTTLGSQASSDKSRRPGKRIGSKKQARRSSDTSSDKTGRGYSTSSTTTPSSALSDSDKSRRDGQKSGSKKRARSSSSDTSCSKRGRASTGTSTSTSTNSLTRNDKKSRRAGKKTAPKKRARSSSDGKSARTRGRASISTSCLPPSKKRRTANSPDIKPYKTTRAKPPDQNKLISMYYSCEPIDFFAPDEKRDDGEEGYETPWNFGVTPNLSLSRSEGGLWHSCKPVRSLSRPPPLPPPLYRPRPPWLEDVEDSPPPTSPGSPRHPDYPLRFGATGRSKPTRFYTTPYRRVGVLEHVGSPLQSTSTCPDHMVARYQNYLWIEPYDWSGTDMCDMFDATELR</sequence>
<feature type="compositionally biased region" description="Basic and acidic residues" evidence="1">
    <location>
        <begin position="325"/>
        <end position="336"/>
    </location>
</feature>
<dbReference type="OrthoDB" id="10059455at2759"/>
<evidence type="ECO:0000256" key="1">
    <source>
        <dbReference type="SAM" id="MobiDB-lite"/>
    </source>
</evidence>
<feature type="compositionally biased region" description="Basic residues" evidence="1">
    <location>
        <begin position="67"/>
        <end position="79"/>
    </location>
</feature>
<feature type="compositionally biased region" description="Low complexity" evidence="1">
    <location>
        <begin position="765"/>
        <end position="777"/>
    </location>
</feature>
<feature type="compositionally biased region" description="Basic and acidic residues" evidence="1">
    <location>
        <begin position="33"/>
        <end position="53"/>
    </location>
</feature>
<feature type="region of interest" description="Disordered" evidence="1">
    <location>
        <begin position="954"/>
        <end position="996"/>
    </location>
</feature>
<proteinExistence type="predicted"/>
<dbReference type="Proteomes" id="UP000515135">
    <property type="component" value="Unplaced"/>
</dbReference>
<feature type="compositionally biased region" description="Basic residues" evidence="1">
    <location>
        <begin position="102"/>
        <end position="114"/>
    </location>
</feature>
<feature type="compositionally biased region" description="Low complexity" evidence="1">
    <location>
        <begin position="706"/>
        <end position="715"/>
    </location>
</feature>
<accession>A0A6P4YY78</accession>
<feature type="compositionally biased region" description="Low complexity" evidence="1">
    <location>
        <begin position="674"/>
        <end position="688"/>
    </location>
</feature>
<reference evidence="3" key="1">
    <citation type="submission" date="2025-08" db="UniProtKB">
        <authorList>
            <consortium name="RefSeq"/>
        </authorList>
    </citation>
    <scope>IDENTIFICATION</scope>
    <source>
        <tissue evidence="3">Gonad</tissue>
    </source>
</reference>
<gene>
    <name evidence="3" type="primary">LOC109468436</name>
</gene>
<feature type="compositionally biased region" description="Polar residues" evidence="1">
    <location>
        <begin position="689"/>
        <end position="698"/>
    </location>
</feature>
<name>A0A6P4YY78_BRABE</name>
<feature type="region of interest" description="Disordered" evidence="1">
    <location>
        <begin position="581"/>
        <end position="621"/>
    </location>
</feature>
<feature type="compositionally biased region" description="Low complexity" evidence="1">
    <location>
        <begin position="797"/>
        <end position="824"/>
    </location>
</feature>
<evidence type="ECO:0000313" key="2">
    <source>
        <dbReference type="Proteomes" id="UP000515135"/>
    </source>
</evidence>
<feature type="compositionally biased region" description="Basic and acidic residues" evidence="1">
    <location>
        <begin position="1"/>
        <end position="19"/>
    </location>
</feature>
<protein>
    <submittedName>
        <fullName evidence="3">Uncharacterized protein LOC109468436</fullName>
    </submittedName>
</protein>
<feature type="compositionally biased region" description="Polar residues" evidence="1">
    <location>
        <begin position="368"/>
        <end position="382"/>
    </location>
</feature>
<feature type="compositionally biased region" description="Basic residues" evidence="1">
    <location>
        <begin position="738"/>
        <end position="750"/>
    </location>
</feature>
<feature type="compositionally biased region" description="Pro residues" evidence="1">
    <location>
        <begin position="954"/>
        <end position="968"/>
    </location>
</feature>
<feature type="compositionally biased region" description="Basic and acidic residues" evidence="1">
    <location>
        <begin position="778"/>
        <end position="787"/>
    </location>
</feature>
<dbReference type="KEGG" id="bbel:109468436"/>
<dbReference type="GeneID" id="109468436"/>
<feature type="compositionally biased region" description="Low complexity" evidence="1">
    <location>
        <begin position="646"/>
        <end position="657"/>
    </location>
</feature>
<dbReference type="RefSeq" id="XP_019622241.1">
    <property type="nucleotide sequence ID" value="XM_019766682.1"/>
</dbReference>
<feature type="region of interest" description="Disordered" evidence="1">
    <location>
        <begin position="1"/>
        <end position="194"/>
    </location>
</feature>
<feature type="compositionally biased region" description="Basic residues" evidence="1">
    <location>
        <begin position="828"/>
        <end position="844"/>
    </location>
</feature>
<feature type="region of interest" description="Disordered" evidence="1">
    <location>
        <begin position="646"/>
        <end position="891"/>
    </location>
</feature>
<feature type="compositionally biased region" description="Basic residues" evidence="1">
    <location>
        <begin position="129"/>
        <end position="148"/>
    </location>
</feature>
<evidence type="ECO:0000313" key="3">
    <source>
        <dbReference type="RefSeq" id="XP_019622241.1"/>
    </source>
</evidence>
<dbReference type="AlphaFoldDB" id="A0A6P4YY78"/>
<organism evidence="2 3">
    <name type="scientific">Branchiostoma belcheri</name>
    <name type="common">Amphioxus</name>
    <dbReference type="NCBI Taxonomy" id="7741"/>
    <lineage>
        <taxon>Eukaryota</taxon>
        <taxon>Metazoa</taxon>
        <taxon>Chordata</taxon>
        <taxon>Cephalochordata</taxon>
        <taxon>Leptocardii</taxon>
        <taxon>Amphioxiformes</taxon>
        <taxon>Branchiostomatidae</taxon>
        <taxon>Branchiostoma</taxon>
    </lineage>
</organism>
<keyword evidence="2" id="KW-1185">Reference proteome</keyword>
<feature type="compositionally biased region" description="Polar residues" evidence="1">
    <location>
        <begin position="721"/>
        <end position="733"/>
    </location>
</feature>